<name>A0AAW2U7K8_9LAMI</name>
<comment type="caution">
    <text evidence="2">The sequence shown here is derived from an EMBL/GenBank/DDBJ whole genome shotgun (WGS) entry which is preliminary data.</text>
</comment>
<feature type="region of interest" description="Disordered" evidence="1">
    <location>
        <begin position="1"/>
        <end position="87"/>
    </location>
</feature>
<evidence type="ECO:0000256" key="1">
    <source>
        <dbReference type="SAM" id="MobiDB-lite"/>
    </source>
</evidence>
<reference evidence="2" key="1">
    <citation type="submission" date="2020-06" db="EMBL/GenBank/DDBJ databases">
        <authorList>
            <person name="Li T."/>
            <person name="Hu X."/>
            <person name="Zhang T."/>
            <person name="Song X."/>
            <person name="Zhang H."/>
            <person name="Dai N."/>
            <person name="Sheng W."/>
            <person name="Hou X."/>
            <person name="Wei L."/>
        </authorList>
    </citation>
    <scope>NUCLEOTIDE SEQUENCE</scope>
    <source>
        <strain evidence="2">KEN1</strain>
        <tissue evidence="2">Leaf</tissue>
    </source>
</reference>
<reference evidence="2" key="2">
    <citation type="journal article" date="2024" name="Plant">
        <title>Genomic evolution and insights into agronomic trait innovations of Sesamum species.</title>
        <authorList>
            <person name="Miao H."/>
            <person name="Wang L."/>
            <person name="Qu L."/>
            <person name="Liu H."/>
            <person name="Sun Y."/>
            <person name="Le M."/>
            <person name="Wang Q."/>
            <person name="Wei S."/>
            <person name="Zheng Y."/>
            <person name="Lin W."/>
            <person name="Duan Y."/>
            <person name="Cao H."/>
            <person name="Xiong S."/>
            <person name="Wang X."/>
            <person name="Wei L."/>
            <person name="Li C."/>
            <person name="Ma Q."/>
            <person name="Ju M."/>
            <person name="Zhao R."/>
            <person name="Li G."/>
            <person name="Mu C."/>
            <person name="Tian Q."/>
            <person name="Mei H."/>
            <person name="Zhang T."/>
            <person name="Gao T."/>
            <person name="Zhang H."/>
        </authorList>
    </citation>
    <scope>NUCLEOTIDE SEQUENCE</scope>
    <source>
        <strain evidence="2">KEN1</strain>
    </source>
</reference>
<feature type="compositionally biased region" description="Low complexity" evidence="1">
    <location>
        <begin position="54"/>
        <end position="64"/>
    </location>
</feature>
<sequence>MRKHTSGGRAGGDLPSKSPGGTPTSSGSKGKWPVSPSPGATPGGSSKKARGEFLPPTSSTKPSSRPLPPPPERDQSGPSREIGATEA</sequence>
<dbReference type="AlphaFoldDB" id="A0AAW2U7K8"/>
<proteinExistence type="predicted"/>
<evidence type="ECO:0000313" key="2">
    <source>
        <dbReference type="EMBL" id="KAL0411626.1"/>
    </source>
</evidence>
<gene>
    <name evidence="2" type="ORF">Slati_3752300</name>
</gene>
<accession>A0AAW2U7K8</accession>
<feature type="compositionally biased region" description="Low complexity" evidence="1">
    <location>
        <begin position="15"/>
        <end position="46"/>
    </location>
</feature>
<organism evidence="2">
    <name type="scientific">Sesamum latifolium</name>
    <dbReference type="NCBI Taxonomy" id="2727402"/>
    <lineage>
        <taxon>Eukaryota</taxon>
        <taxon>Viridiplantae</taxon>
        <taxon>Streptophyta</taxon>
        <taxon>Embryophyta</taxon>
        <taxon>Tracheophyta</taxon>
        <taxon>Spermatophyta</taxon>
        <taxon>Magnoliopsida</taxon>
        <taxon>eudicotyledons</taxon>
        <taxon>Gunneridae</taxon>
        <taxon>Pentapetalae</taxon>
        <taxon>asterids</taxon>
        <taxon>lamiids</taxon>
        <taxon>Lamiales</taxon>
        <taxon>Pedaliaceae</taxon>
        <taxon>Sesamum</taxon>
    </lineage>
</organism>
<dbReference type="EMBL" id="JACGWN010000013">
    <property type="protein sequence ID" value="KAL0411626.1"/>
    <property type="molecule type" value="Genomic_DNA"/>
</dbReference>
<protein>
    <submittedName>
        <fullName evidence="2">Uncharacterized protein</fullName>
    </submittedName>
</protein>